<keyword evidence="3" id="KW-1185">Reference proteome</keyword>
<name>A0A543DID3_9PSEU</name>
<protein>
    <submittedName>
        <fullName evidence="2">Uncharacterized protein</fullName>
    </submittedName>
</protein>
<dbReference type="Proteomes" id="UP000315677">
    <property type="component" value="Unassembled WGS sequence"/>
</dbReference>
<gene>
    <name evidence="2" type="ORF">FB558_4847</name>
</gene>
<comment type="caution">
    <text evidence="2">The sequence shown here is derived from an EMBL/GenBank/DDBJ whole genome shotgun (WGS) entry which is preliminary data.</text>
</comment>
<accession>A0A543DID3</accession>
<evidence type="ECO:0000313" key="2">
    <source>
        <dbReference type="EMBL" id="TQM09104.1"/>
    </source>
</evidence>
<dbReference type="EMBL" id="VFPA01000003">
    <property type="protein sequence ID" value="TQM09104.1"/>
    <property type="molecule type" value="Genomic_DNA"/>
</dbReference>
<evidence type="ECO:0000256" key="1">
    <source>
        <dbReference type="SAM" id="Phobius"/>
    </source>
</evidence>
<dbReference type="RefSeq" id="WP_281288673.1">
    <property type="nucleotide sequence ID" value="NZ_VFPA01000003.1"/>
</dbReference>
<keyword evidence="1" id="KW-0812">Transmembrane</keyword>
<keyword evidence="1" id="KW-0472">Membrane</keyword>
<feature type="transmembrane region" description="Helical" evidence="1">
    <location>
        <begin position="12"/>
        <end position="31"/>
    </location>
</feature>
<keyword evidence="1" id="KW-1133">Transmembrane helix</keyword>
<evidence type="ECO:0000313" key="3">
    <source>
        <dbReference type="Proteomes" id="UP000315677"/>
    </source>
</evidence>
<organism evidence="2 3">
    <name type="scientific">Pseudonocardia kunmingensis</name>
    <dbReference type="NCBI Taxonomy" id="630975"/>
    <lineage>
        <taxon>Bacteria</taxon>
        <taxon>Bacillati</taxon>
        <taxon>Actinomycetota</taxon>
        <taxon>Actinomycetes</taxon>
        <taxon>Pseudonocardiales</taxon>
        <taxon>Pseudonocardiaceae</taxon>
        <taxon>Pseudonocardia</taxon>
    </lineage>
</organism>
<sequence>MAAAGGQPWLVAGYLMLCALVTVVAVAIVEARRARAAVHS</sequence>
<reference evidence="2 3" key="1">
    <citation type="submission" date="2019-06" db="EMBL/GenBank/DDBJ databases">
        <title>Sequencing the genomes of 1000 actinobacteria strains.</title>
        <authorList>
            <person name="Klenk H.-P."/>
        </authorList>
    </citation>
    <scope>NUCLEOTIDE SEQUENCE [LARGE SCALE GENOMIC DNA]</scope>
    <source>
        <strain evidence="2 3">DSM 45301</strain>
    </source>
</reference>
<dbReference type="AlphaFoldDB" id="A0A543DID3"/>
<proteinExistence type="predicted"/>